<gene>
    <name evidence="7" type="ORF">EPA86_09115</name>
</gene>
<accession>A0A502L0C1</accession>
<dbReference type="Pfam" id="PF13748">
    <property type="entry name" value="ABC_membrane_3"/>
    <property type="match status" value="1"/>
</dbReference>
<evidence type="ECO:0000256" key="1">
    <source>
        <dbReference type="ARBA" id="ARBA00004651"/>
    </source>
</evidence>
<organism evidence="7 8">
    <name type="scientific">Litorilituus lipolyticus</name>
    <dbReference type="NCBI Taxonomy" id="2491017"/>
    <lineage>
        <taxon>Bacteria</taxon>
        <taxon>Pseudomonadati</taxon>
        <taxon>Pseudomonadota</taxon>
        <taxon>Gammaproteobacteria</taxon>
        <taxon>Alteromonadales</taxon>
        <taxon>Colwelliaceae</taxon>
        <taxon>Litorilituus</taxon>
    </lineage>
</organism>
<sequence>MQQSHTLKAIISRFKWQILLTLSVVVIEAVLGIFYPLLIGIAINKLLEESYQGIYWLTALGVASLVIGTFRRFYDTRIYSKIYRKTVTSMVASEHNKARAVSAISARSNLMTEFVEFLEDSMPEIVQSFIAIIGVSIIIALLNIKIFFACLALLLLILLIYAITGKKNFCLNKGYNDELEQQVHAIESKDNTTSQKHFNALMRWNIALSDLETTNYFIIWSGVIALFIYTPITVIDGGIANYGLVFSIIMYVFDYIEKLVTMPLHIQQAIRLKEISQRLST</sequence>
<dbReference type="EMBL" id="SAWY01000019">
    <property type="protein sequence ID" value="TPH15721.1"/>
    <property type="molecule type" value="Genomic_DNA"/>
</dbReference>
<feature type="transmembrane region" description="Helical" evidence="5">
    <location>
        <begin position="121"/>
        <end position="140"/>
    </location>
</feature>
<feature type="domain" description="ABC transmembrane type-1" evidence="6">
    <location>
        <begin position="19"/>
        <end position="167"/>
    </location>
</feature>
<keyword evidence="8" id="KW-1185">Reference proteome</keyword>
<dbReference type="GO" id="GO:0005886">
    <property type="term" value="C:plasma membrane"/>
    <property type="evidence" value="ECO:0007669"/>
    <property type="project" value="UniProtKB-SubCell"/>
</dbReference>
<feature type="transmembrane region" description="Helical" evidence="5">
    <location>
        <begin position="146"/>
        <end position="164"/>
    </location>
</feature>
<feature type="transmembrane region" description="Helical" evidence="5">
    <location>
        <begin position="238"/>
        <end position="256"/>
    </location>
</feature>
<dbReference type="PROSITE" id="PS50929">
    <property type="entry name" value="ABC_TM1F"/>
    <property type="match status" value="1"/>
</dbReference>
<dbReference type="Gene3D" id="1.20.1560.10">
    <property type="entry name" value="ABC transporter type 1, transmembrane domain"/>
    <property type="match status" value="1"/>
</dbReference>
<proteinExistence type="predicted"/>
<keyword evidence="4 5" id="KW-0472">Membrane</keyword>
<evidence type="ECO:0000256" key="5">
    <source>
        <dbReference type="SAM" id="Phobius"/>
    </source>
</evidence>
<keyword evidence="3 5" id="KW-1133">Transmembrane helix</keyword>
<reference evidence="7 8" key="1">
    <citation type="submission" date="2019-01" db="EMBL/GenBank/DDBJ databases">
        <title>Litorilituus lipolytica sp. nov., isolated from intertidal sand of the Yellow Sea in China.</title>
        <authorList>
            <person name="Liu A."/>
        </authorList>
    </citation>
    <scope>NUCLEOTIDE SEQUENCE [LARGE SCALE GENOMIC DNA]</scope>
    <source>
        <strain evidence="7 8">RZ04</strain>
    </source>
</reference>
<protein>
    <recommendedName>
        <fullName evidence="6">ABC transmembrane type-1 domain-containing protein</fullName>
    </recommendedName>
</protein>
<evidence type="ECO:0000313" key="7">
    <source>
        <dbReference type="EMBL" id="TPH15721.1"/>
    </source>
</evidence>
<comment type="subcellular location">
    <subcellularLocation>
        <location evidence="1">Cell membrane</location>
        <topology evidence="1">Multi-pass membrane protein</topology>
    </subcellularLocation>
</comment>
<evidence type="ECO:0000259" key="6">
    <source>
        <dbReference type="PROSITE" id="PS50929"/>
    </source>
</evidence>
<dbReference type="RefSeq" id="WP_140603119.1">
    <property type="nucleotide sequence ID" value="NZ_SAWY01000019.1"/>
</dbReference>
<evidence type="ECO:0000256" key="4">
    <source>
        <dbReference type="ARBA" id="ARBA00023136"/>
    </source>
</evidence>
<evidence type="ECO:0000256" key="2">
    <source>
        <dbReference type="ARBA" id="ARBA00022692"/>
    </source>
</evidence>
<dbReference type="Proteomes" id="UP000315303">
    <property type="component" value="Unassembled WGS sequence"/>
</dbReference>
<feature type="transmembrane region" description="Helical" evidence="5">
    <location>
        <begin position="54"/>
        <end position="74"/>
    </location>
</feature>
<dbReference type="AlphaFoldDB" id="A0A502L0C1"/>
<evidence type="ECO:0000256" key="3">
    <source>
        <dbReference type="ARBA" id="ARBA00022989"/>
    </source>
</evidence>
<dbReference type="OrthoDB" id="8443255at2"/>
<keyword evidence="2 5" id="KW-0812">Transmembrane</keyword>
<evidence type="ECO:0000313" key="8">
    <source>
        <dbReference type="Proteomes" id="UP000315303"/>
    </source>
</evidence>
<comment type="caution">
    <text evidence="7">The sequence shown here is derived from an EMBL/GenBank/DDBJ whole genome shotgun (WGS) entry which is preliminary data.</text>
</comment>
<name>A0A502L0C1_9GAMM</name>
<dbReference type="InterPro" id="IPR036640">
    <property type="entry name" value="ABC1_TM_sf"/>
</dbReference>
<feature type="transmembrane region" description="Helical" evidence="5">
    <location>
        <begin position="20"/>
        <end position="42"/>
    </location>
</feature>
<feature type="transmembrane region" description="Helical" evidence="5">
    <location>
        <begin position="213"/>
        <end position="232"/>
    </location>
</feature>
<dbReference type="GO" id="GO:0140359">
    <property type="term" value="F:ABC-type transporter activity"/>
    <property type="evidence" value="ECO:0007669"/>
    <property type="project" value="InterPro"/>
</dbReference>
<dbReference type="SUPFAM" id="SSF90123">
    <property type="entry name" value="ABC transporter transmembrane region"/>
    <property type="match status" value="1"/>
</dbReference>
<dbReference type="GO" id="GO:0005524">
    <property type="term" value="F:ATP binding"/>
    <property type="evidence" value="ECO:0007669"/>
    <property type="project" value="InterPro"/>
</dbReference>
<dbReference type="InterPro" id="IPR011527">
    <property type="entry name" value="ABC1_TM_dom"/>
</dbReference>